<evidence type="ECO:0000313" key="1">
    <source>
        <dbReference type="EMBL" id="SVE23704.1"/>
    </source>
</evidence>
<evidence type="ECO:0008006" key="2">
    <source>
        <dbReference type="Google" id="ProtNLM"/>
    </source>
</evidence>
<name>A0A383BUU7_9ZZZZ</name>
<dbReference type="AlphaFoldDB" id="A0A383BUU7"/>
<proteinExistence type="predicted"/>
<feature type="non-terminal residue" evidence="1">
    <location>
        <position position="1"/>
    </location>
</feature>
<sequence length="157" mass="17256">AKCDEMRKIMFRTWRHMARSWGCSTEFADHVLTQAVGADYLDGPNGPAIVEMVRTIVGLNSVDTVVQACLAMENMDLREDCKKIKNPTLVITAKKDMLTPMETGASGAGAQWVADNVPGCELIVYEDIGHADLVECPEKTIASTINFLRRAKQKVLG</sequence>
<dbReference type="Gene3D" id="3.40.50.1820">
    <property type="entry name" value="alpha/beta hydrolase"/>
    <property type="match status" value="1"/>
</dbReference>
<dbReference type="EMBL" id="UINC01203444">
    <property type="protein sequence ID" value="SVE23704.1"/>
    <property type="molecule type" value="Genomic_DNA"/>
</dbReference>
<gene>
    <name evidence="1" type="ORF">METZ01_LOCUS476558</name>
</gene>
<dbReference type="SUPFAM" id="SSF53474">
    <property type="entry name" value="alpha/beta-Hydrolases"/>
    <property type="match status" value="1"/>
</dbReference>
<reference evidence="1" key="1">
    <citation type="submission" date="2018-05" db="EMBL/GenBank/DDBJ databases">
        <authorList>
            <person name="Lanie J.A."/>
            <person name="Ng W.-L."/>
            <person name="Kazmierczak K.M."/>
            <person name="Andrzejewski T.M."/>
            <person name="Davidsen T.M."/>
            <person name="Wayne K.J."/>
            <person name="Tettelin H."/>
            <person name="Glass J.I."/>
            <person name="Rusch D."/>
            <person name="Podicherti R."/>
            <person name="Tsui H.-C.T."/>
            <person name="Winkler M.E."/>
        </authorList>
    </citation>
    <scope>NUCLEOTIDE SEQUENCE</scope>
</reference>
<protein>
    <recommendedName>
        <fullName evidence="2">Peptidase S33 tripeptidyl aminopeptidase-like C-terminal domain-containing protein</fullName>
    </recommendedName>
</protein>
<dbReference type="InterPro" id="IPR029058">
    <property type="entry name" value="AB_hydrolase_fold"/>
</dbReference>
<organism evidence="1">
    <name type="scientific">marine metagenome</name>
    <dbReference type="NCBI Taxonomy" id="408172"/>
    <lineage>
        <taxon>unclassified sequences</taxon>
        <taxon>metagenomes</taxon>
        <taxon>ecological metagenomes</taxon>
    </lineage>
</organism>
<accession>A0A383BUU7</accession>